<dbReference type="PANTHER" id="PTHR30250">
    <property type="entry name" value="PST FAMILY PREDICTED COLANIC ACID TRANSPORTER"/>
    <property type="match status" value="1"/>
</dbReference>
<comment type="similarity">
    <text evidence="2">Belongs to the polysaccharide synthase family.</text>
</comment>
<feature type="transmembrane region" description="Helical" evidence="7">
    <location>
        <begin position="20"/>
        <end position="42"/>
    </location>
</feature>
<dbReference type="Pfam" id="PF13440">
    <property type="entry name" value="Polysacc_synt_3"/>
    <property type="match status" value="1"/>
</dbReference>
<reference evidence="8" key="1">
    <citation type="submission" date="2020-03" db="EMBL/GenBank/DDBJ databases">
        <title>Solimonas marina sp. nov., isolated from deep seawater of the Pacific Ocean.</title>
        <authorList>
            <person name="Liu X."/>
            <person name="Lai Q."/>
            <person name="Sun F."/>
            <person name="Gai Y."/>
            <person name="Li G."/>
            <person name="Shao Z."/>
        </authorList>
    </citation>
    <scope>NUCLEOTIDE SEQUENCE</scope>
    <source>
        <strain evidence="8">C16B3</strain>
    </source>
</reference>
<gene>
    <name evidence="8" type="ORF">G7Y82_06120</name>
</gene>
<feature type="transmembrane region" description="Helical" evidence="7">
    <location>
        <begin position="421"/>
        <end position="442"/>
    </location>
</feature>
<name>A0A969W783_9GAMM</name>
<feature type="transmembrane region" description="Helical" evidence="7">
    <location>
        <begin position="331"/>
        <end position="354"/>
    </location>
</feature>
<accession>A0A969W783</accession>
<keyword evidence="4 7" id="KW-0812">Transmembrane</keyword>
<organism evidence="8 9">
    <name type="scientific">Solimonas marina</name>
    <dbReference type="NCBI Taxonomy" id="2714601"/>
    <lineage>
        <taxon>Bacteria</taxon>
        <taxon>Pseudomonadati</taxon>
        <taxon>Pseudomonadota</taxon>
        <taxon>Gammaproteobacteria</taxon>
        <taxon>Nevskiales</taxon>
        <taxon>Nevskiaceae</taxon>
        <taxon>Solimonas</taxon>
    </lineage>
</organism>
<evidence type="ECO:0000256" key="6">
    <source>
        <dbReference type="ARBA" id="ARBA00023136"/>
    </source>
</evidence>
<comment type="subcellular location">
    <subcellularLocation>
        <location evidence="1">Cell membrane</location>
        <topology evidence="1">Multi-pass membrane protein</topology>
    </subcellularLocation>
</comment>
<dbReference type="CDD" id="cd13127">
    <property type="entry name" value="MATE_tuaB_like"/>
    <property type="match status" value="1"/>
</dbReference>
<keyword evidence="5 7" id="KW-1133">Transmembrane helix</keyword>
<proteinExistence type="inferred from homology"/>
<feature type="transmembrane region" description="Helical" evidence="7">
    <location>
        <begin position="290"/>
        <end position="311"/>
    </location>
</feature>
<dbReference type="AlphaFoldDB" id="A0A969W783"/>
<comment type="caution">
    <text evidence="8">The sequence shown here is derived from an EMBL/GenBank/DDBJ whole genome shotgun (WGS) entry which is preliminary data.</text>
</comment>
<evidence type="ECO:0000313" key="9">
    <source>
        <dbReference type="Proteomes" id="UP000653472"/>
    </source>
</evidence>
<feature type="transmembrane region" description="Helical" evidence="7">
    <location>
        <begin position="177"/>
        <end position="197"/>
    </location>
</feature>
<feature type="transmembrane region" description="Helical" evidence="7">
    <location>
        <begin position="361"/>
        <end position="382"/>
    </location>
</feature>
<dbReference type="InterPro" id="IPR050833">
    <property type="entry name" value="Poly_Biosynth_Transport"/>
</dbReference>
<dbReference type="RefSeq" id="WP_168147109.1">
    <property type="nucleotide sequence ID" value="NZ_JAAVXB010000002.1"/>
</dbReference>
<dbReference type="EMBL" id="JAAVXB010000002">
    <property type="protein sequence ID" value="NKF21887.1"/>
    <property type="molecule type" value="Genomic_DNA"/>
</dbReference>
<feature type="transmembrane region" description="Helical" evidence="7">
    <location>
        <begin position="448"/>
        <end position="470"/>
    </location>
</feature>
<dbReference type="Proteomes" id="UP000653472">
    <property type="component" value="Unassembled WGS sequence"/>
</dbReference>
<feature type="transmembrane region" description="Helical" evidence="7">
    <location>
        <begin position="152"/>
        <end position="171"/>
    </location>
</feature>
<evidence type="ECO:0000256" key="3">
    <source>
        <dbReference type="ARBA" id="ARBA00022475"/>
    </source>
</evidence>
<evidence type="ECO:0000256" key="2">
    <source>
        <dbReference type="ARBA" id="ARBA00007430"/>
    </source>
</evidence>
<protein>
    <submittedName>
        <fullName evidence="8">Lipopolysaccharide biosynthesis protein</fullName>
    </submittedName>
</protein>
<feature type="transmembrane region" description="Helical" evidence="7">
    <location>
        <begin position="388"/>
        <end position="409"/>
    </location>
</feature>
<feature type="transmembrane region" description="Helical" evidence="7">
    <location>
        <begin position="120"/>
        <end position="140"/>
    </location>
</feature>
<feature type="transmembrane region" description="Helical" evidence="7">
    <location>
        <begin position="88"/>
        <end position="114"/>
    </location>
</feature>
<evidence type="ECO:0000256" key="7">
    <source>
        <dbReference type="SAM" id="Phobius"/>
    </source>
</evidence>
<feature type="transmembrane region" description="Helical" evidence="7">
    <location>
        <begin position="48"/>
        <end position="67"/>
    </location>
</feature>
<evidence type="ECO:0000256" key="1">
    <source>
        <dbReference type="ARBA" id="ARBA00004651"/>
    </source>
</evidence>
<keyword evidence="3" id="KW-1003">Cell membrane</keyword>
<keyword evidence="6 7" id="KW-0472">Membrane</keyword>
<evidence type="ECO:0000256" key="5">
    <source>
        <dbReference type="ARBA" id="ARBA00022989"/>
    </source>
</evidence>
<dbReference type="GO" id="GO:0005886">
    <property type="term" value="C:plasma membrane"/>
    <property type="evidence" value="ECO:0007669"/>
    <property type="project" value="UniProtKB-SubCell"/>
</dbReference>
<keyword evidence="9" id="KW-1185">Reference proteome</keyword>
<evidence type="ECO:0000256" key="4">
    <source>
        <dbReference type="ARBA" id="ARBA00022692"/>
    </source>
</evidence>
<evidence type="ECO:0000313" key="8">
    <source>
        <dbReference type="EMBL" id="NKF21887.1"/>
    </source>
</evidence>
<dbReference type="PANTHER" id="PTHR30250:SF10">
    <property type="entry name" value="LIPOPOLYSACCHARIDE BIOSYNTHESIS PROTEIN WZXC"/>
    <property type="match status" value="1"/>
</dbReference>
<sequence length="500" mass="53643">MNSADQVADIKRKSVRGGMVTLSGQAISLLANVASTLILSRLLSPTDFGVISMVLAFTAFANLFRDLGISAASIQRAGLTHGQMTNLFWLNVMAGLVLSLIVVAASPLVAWFYGRPELRAVTAVLSLTFLASSIGAQHSALLQREMRFSSKVTADVLGVVTTLIVSCVLALAGFGYWALAIGTIAGAMVTSAIYVVTSGFRPGLPRRDAEIRSIVGFGAHVTGFEIVNYFHRNFDNILIGRVWGADALGLYSRAYQLLMLPIANLRTPINAVAYPALSRLRADAVSYRRFFVKIASLLAFLSMPLTTYMAVNSDIVIRLALGEQWMGAAPIFQALALSAFIQPVASLRGLVLLSSGYSRRYFYWGIVNAACVVVGFAIGVRWGAIGVAYAYAIVNYTLLYFSLALLFRGTPVRVSDFFRSVAMPACTSLAAGAISYGSVALLSDTTATALKVLVSALAFTASFFAIYAGIPEGRRELRSFRSIIADARRKNDSNPSEAPN</sequence>